<dbReference type="Proteomes" id="UP000030377">
    <property type="component" value="Unassembled WGS sequence"/>
</dbReference>
<dbReference type="GO" id="GO:0003678">
    <property type="term" value="F:DNA helicase activity"/>
    <property type="evidence" value="ECO:0007669"/>
    <property type="project" value="TreeGrafter"/>
</dbReference>
<dbReference type="KEGG" id="bjp:RN69_37215"/>
<proteinExistence type="predicted"/>
<dbReference type="SMART" id="SM00487">
    <property type="entry name" value="DEXDc"/>
    <property type="match status" value="1"/>
</dbReference>
<comment type="caution">
    <text evidence="1">The sequence shown here is derived from an EMBL/GenBank/DDBJ whole genome shotgun (WGS) entry which is preliminary data.</text>
</comment>
<evidence type="ECO:0000313" key="2">
    <source>
        <dbReference type="Proteomes" id="UP000030377"/>
    </source>
</evidence>
<dbReference type="AlphaFoldDB" id="A0A0A3XFQ2"/>
<dbReference type="PANTHER" id="PTHR47961:SF4">
    <property type="entry name" value="ACTIVATING SIGNAL COINTEGRATOR 1 COMPLEX SUBUNIT 3"/>
    <property type="match status" value="1"/>
</dbReference>
<dbReference type="InterPro" id="IPR027417">
    <property type="entry name" value="P-loop_NTPase"/>
</dbReference>
<dbReference type="PANTHER" id="PTHR47961">
    <property type="entry name" value="DNA POLYMERASE THETA, PUTATIVE (AFU_ORTHOLOGUE AFUA_1G05260)-RELATED"/>
    <property type="match status" value="1"/>
</dbReference>
<protein>
    <submittedName>
        <fullName evidence="1">Uncharacterized protein</fullName>
    </submittedName>
</protein>
<dbReference type="PROSITE" id="PS51192">
    <property type="entry name" value="HELICASE_ATP_BIND_1"/>
    <property type="match status" value="1"/>
</dbReference>
<accession>A0A0A3XFQ2</accession>
<dbReference type="Pfam" id="PF00270">
    <property type="entry name" value="DEAD"/>
    <property type="match status" value="1"/>
</dbReference>
<organism evidence="1 2">
    <name type="scientific">Bradyrhizobium japonicum</name>
    <dbReference type="NCBI Taxonomy" id="375"/>
    <lineage>
        <taxon>Bacteria</taxon>
        <taxon>Pseudomonadati</taxon>
        <taxon>Pseudomonadota</taxon>
        <taxon>Alphaproteobacteria</taxon>
        <taxon>Hyphomicrobiales</taxon>
        <taxon>Nitrobacteraceae</taxon>
        <taxon>Bradyrhizobium</taxon>
    </lineage>
</organism>
<dbReference type="EMBL" id="JRPN01000067">
    <property type="protein sequence ID" value="KGT73120.1"/>
    <property type="molecule type" value="Genomic_DNA"/>
</dbReference>
<evidence type="ECO:0000313" key="1">
    <source>
        <dbReference type="EMBL" id="KGT73120.1"/>
    </source>
</evidence>
<dbReference type="InterPro" id="IPR050474">
    <property type="entry name" value="Hel308_SKI2-like"/>
</dbReference>
<sequence>MAAGERFSATLLANAGGGSWLSASAPTASGKTFLVLQWLIDQLSAGDTRVAVYLAPTRVLVSEIETTLQGLLGKTKRIEVSSLPLRDKYEAARAGGAQVILVSTQERLHLLANVLGDAFSIDLLIVDEAHKIEDSQRGVILQDAVERASRANSKLKVVFISPATQNPEALLTDAPDGVQTVAVDSDAPTVLQNLIVANQTPRKPKLWNLTVRQQGSTLPVGTLQLASTPAGLRKRLAFIAAAAGQRGGTLVYTNGAGESEDVADLVSQLLPQPGSIDPELAQLADLARKGVRPNFRLAPLVERGVAFHFGNMPSTRHRGASRDWPPKWTRAA</sequence>
<dbReference type="GO" id="GO:0005524">
    <property type="term" value="F:ATP binding"/>
    <property type="evidence" value="ECO:0007669"/>
    <property type="project" value="InterPro"/>
</dbReference>
<dbReference type="Gene3D" id="3.40.50.300">
    <property type="entry name" value="P-loop containing nucleotide triphosphate hydrolases"/>
    <property type="match status" value="1"/>
</dbReference>
<dbReference type="InterPro" id="IPR011545">
    <property type="entry name" value="DEAD/DEAH_box_helicase_dom"/>
</dbReference>
<dbReference type="GeneID" id="92969480"/>
<gene>
    <name evidence="1" type="ORF">MA20_46280</name>
</gene>
<dbReference type="InterPro" id="IPR014001">
    <property type="entry name" value="Helicase_ATP-bd"/>
</dbReference>
<name>A0A0A3XFQ2_BRAJP</name>
<dbReference type="SUPFAM" id="SSF52540">
    <property type="entry name" value="P-loop containing nucleoside triphosphate hydrolases"/>
    <property type="match status" value="1"/>
</dbReference>
<dbReference type="GO" id="GO:0003676">
    <property type="term" value="F:nucleic acid binding"/>
    <property type="evidence" value="ECO:0007669"/>
    <property type="project" value="InterPro"/>
</dbReference>
<dbReference type="PATRIC" id="fig|375.37.peg.7479"/>
<reference evidence="1 2" key="1">
    <citation type="submission" date="2014-09" db="EMBL/GenBank/DDBJ databases">
        <title>Draft genome of Bradyrhizobium japonicum Is-34.</title>
        <authorList>
            <person name="Tsurumaru H."/>
            <person name="Yamakawa T."/>
            <person name="Hashimoto S."/>
            <person name="Okizaki K."/>
            <person name="Kanesaki Y."/>
            <person name="Yoshikawa H."/>
            <person name="Yajima S."/>
        </authorList>
    </citation>
    <scope>NUCLEOTIDE SEQUENCE [LARGE SCALE GENOMIC DNA]</scope>
    <source>
        <strain evidence="1 2">Is-34</strain>
    </source>
</reference>
<dbReference type="eggNOG" id="COG1204">
    <property type="taxonomic scope" value="Bacteria"/>
</dbReference>
<dbReference type="RefSeq" id="WP_014497703.1">
    <property type="nucleotide sequence ID" value="NZ_BJNK01000064.1"/>
</dbReference>